<proteinExistence type="predicted"/>
<dbReference type="InterPro" id="IPR052022">
    <property type="entry name" value="26kDa_periplasmic_antigen"/>
</dbReference>
<dbReference type="STRING" id="1458426.SMCB_0418"/>
<keyword evidence="2" id="KW-1185">Reference proteome</keyword>
<dbReference type="Gene3D" id="3.30.110.170">
    <property type="entry name" value="Protein of unknown function (DUF541), domain 1"/>
    <property type="match status" value="1"/>
</dbReference>
<organism evidence="1 2">
    <name type="scientific">Serpentinimonas maccroryi</name>
    <dbReference type="NCBI Taxonomy" id="1458426"/>
    <lineage>
        <taxon>Bacteria</taxon>
        <taxon>Pseudomonadati</taxon>
        <taxon>Pseudomonadota</taxon>
        <taxon>Betaproteobacteria</taxon>
        <taxon>Burkholderiales</taxon>
        <taxon>Comamonadaceae</taxon>
        <taxon>Serpentinimonas</taxon>
    </lineage>
</organism>
<reference evidence="1 2" key="1">
    <citation type="journal article" date="2014" name="Nat. Commun.">
        <title>Physiological and genomic features of highly alkaliphilic hydrogen-utilizing Betaproteobacteria from a continental serpentinizing site.</title>
        <authorList>
            <person name="Suzuki S."/>
            <person name="Kuenen J.G."/>
            <person name="Schipper K."/>
            <person name="van der Velde S."/>
            <person name="Ishii S."/>
            <person name="Wu A."/>
            <person name="Sorokin D.Y."/>
            <person name="Tenney A."/>
            <person name="Meng X.Y."/>
            <person name="Morrill P.L."/>
            <person name="Kamagata Y."/>
            <person name="Muyzer G."/>
            <person name="Nealson K.H."/>
        </authorList>
    </citation>
    <scope>NUCLEOTIDE SEQUENCE [LARGE SCALE GENOMIC DNA]</scope>
    <source>
        <strain evidence="1 2">B1</strain>
    </source>
</reference>
<dbReference type="OrthoDB" id="7062395at2"/>
<dbReference type="Pfam" id="PF04402">
    <property type="entry name" value="SIMPL"/>
    <property type="match status" value="1"/>
</dbReference>
<dbReference type="GO" id="GO:0006974">
    <property type="term" value="P:DNA damage response"/>
    <property type="evidence" value="ECO:0007669"/>
    <property type="project" value="TreeGrafter"/>
</dbReference>
<protein>
    <submittedName>
        <fullName evidence="1">Predicted periplasmic/secreted protein</fullName>
    </submittedName>
</protein>
<dbReference type="EMBL" id="AP014569">
    <property type="protein sequence ID" value="BAO82646.1"/>
    <property type="molecule type" value="Genomic_DNA"/>
</dbReference>
<gene>
    <name evidence="1" type="ORF">SMCB_0418</name>
</gene>
<dbReference type="AlphaFoldDB" id="A0A060NJT4"/>
<dbReference type="HOGENOM" id="CLU_086898_0_0_4"/>
<evidence type="ECO:0000313" key="1">
    <source>
        <dbReference type="EMBL" id="BAO82646.1"/>
    </source>
</evidence>
<dbReference type="KEGG" id="cbab:SMCB_0418"/>
<dbReference type="Proteomes" id="UP000066014">
    <property type="component" value="Chromosome"/>
</dbReference>
<sequence>MILNKLLPPGRYKHAMAAAALGLGLGLGLLGAGTALAQAQPSPAWMQPLPHNVVQLSATARQQARQDWLTLTLTQRVQGTDPAALQRQLSRSVEAALQQLRPQVRSGEFELSSGGFSLLPRHNAEGQIVGWHGSAEVLVQGRDLAALAAVPAQVRGLSVSQMQFTLSPQARQQLEAGVRSAAIERFRASAQLVARDFGFGGYSLREVTISAAEPEFAGRPRLMMAAQARLDAAEVALPAEPGSEWVHITVSGAVQLQ</sequence>
<dbReference type="RefSeq" id="WP_052468375.1">
    <property type="nucleotide sequence ID" value="NZ_AP014569.1"/>
</dbReference>
<dbReference type="PANTHER" id="PTHR34387">
    <property type="entry name" value="SLR1258 PROTEIN"/>
    <property type="match status" value="1"/>
</dbReference>
<dbReference type="InterPro" id="IPR007497">
    <property type="entry name" value="SIMPL/DUF541"/>
</dbReference>
<dbReference type="PANTHER" id="PTHR34387:SF1">
    <property type="entry name" value="PERIPLASMIC IMMUNOGENIC PROTEIN"/>
    <property type="match status" value="1"/>
</dbReference>
<dbReference type="Gene3D" id="3.30.70.2970">
    <property type="entry name" value="Protein of unknown function (DUF541), domain 2"/>
    <property type="match status" value="1"/>
</dbReference>
<accession>A0A060NJT4</accession>
<evidence type="ECO:0000313" key="2">
    <source>
        <dbReference type="Proteomes" id="UP000066014"/>
    </source>
</evidence>
<name>A0A060NJT4_9BURK</name>